<dbReference type="InterPro" id="IPR032466">
    <property type="entry name" value="Metal_Hydrolase"/>
</dbReference>
<dbReference type="PANTHER" id="PTHR21240:SF28">
    <property type="entry name" value="ISO-OROTATE DECARBOXYLASE (EUROFUNG)"/>
    <property type="match status" value="1"/>
</dbReference>
<reference evidence="3 4" key="1">
    <citation type="journal article" date="2019" name="Int. J. Syst. Evol. Microbiol.">
        <title>The Global Catalogue of Microorganisms (GCM) 10K type strain sequencing project: providing services to taxonomists for standard genome sequencing and annotation.</title>
        <authorList>
            <consortium name="The Broad Institute Genomics Platform"/>
            <consortium name="The Broad Institute Genome Sequencing Center for Infectious Disease"/>
            <person name="Wu L."/>
            <person name="Ma J."/>
        </authorList>
    </citation>
    <scope>NUCLEOTIDE SEQUENCE [LARGE SCALE GENOMIC DNA]</scope>
    <source>
        <strain evidence="3 4">JCM 10671</strain>
    </source>
</reference>
<feature type="domain" description="Amidohydrolase-related" evidence="2">
    <location>
        <begin position="88"/>
        <end position="378"/>
    </location>
</feature>
<dbReference type="SUPFAM" id="SSF51556">
    <property type="entry name" value="Metallo-dependent hydrolases"/>
    <property type="match status" value="1"/>
</dbReference>
<evidence type="ECO:0000259" key="2">
    <source>
        <dbReference type="Pfam" id="PF04909"/>
    </source>
</evidence>
<accession>A0ABN1G3V1</accession>
<protein>
    <submittedName>
        <fullName evidence="3">Amidohydrolase family protein</fullName>
    </submittedName>
</protein>
<keyword evidence="1" id="KW-0456">Lyase</keyword>
<dbReference type="EMBL" id="BAAAHE010000002">
    <property type="protein sequence ID" value="GAA0603580.1"/>
    <property type="molecule type" value="Genomic_DNA"/>
</dbReference>
<organism evidence="3 4">
    <name type="scientific">Sporichthya brevicatena</name>
    <dbReference type="NCBI Taxonomy" id="171442"/>
    <lineage>
        <taxon>Bacteria</taxon>
        <taxon>Bacillati</taxon>
        <taxon>Actinomycetota</taxon>
        <taxon>Actinomycetes</taxon>
        <taxon>Sporichthyales</taxon>
        <taxon>Sporichthyaceae</taxon>
        <taxon>Sporichthya</taxon>
    </lineage>
</organism>
<evidence type="ECO:0000256" key="1">
    <source>
        <dbReference type="ARBA" id="ARBA00023239"/>
    </source>
</evidence>
<evidence type="ECO:0000313" key="3">
    <source>
        <dbReference type="EMBL" id="GAA0603580.1"/>
    </source>
</evidence>
<dbReference type="PANTHER" id="PTHR21240">
    <property type="entry name" value="2-AMINO-3-CARBOXYLMUCONATE-6-SEMIALDEHYDE DECARBOXYLASE"/>
    <property type="match status" value="1"/>
</dbReference>
<proteinExistence type="predicted"/>
<dbReference type="Gene3D" id="3.20.20.140">
    <property type="entry name" value="Metal-dependent hydrolases"/>
    <property type="match status" value="1"/>
</dbReference>
<sequence>MPLQPHMKLLSVDDHLIEHPNVWQDRLPAKYRDIGPKIRELPREGKAPTQCWFYEDRPYPYIGLNAVAGKRLEEYGLEPYRYDEMIQGCWDPKARVADMDIDGVHAMACFPSFPRFAGTVFLEAQDKELALLCVQAYNDFVLDEWCAAAPDRFIPVVMIPLFDPELAAAEIRRCAAKGAKAITFPDSTAALGLPSIYSGHWDPVFGAAEETGMPICVHFGSGGLPPIVAKDAPLAVMISVMATNSMHATSEYLFSPVFHKFPNLKVGLSEGGVGWIPYLLERVDGTWEKHRHYQNINKDVRPSELFHKHFHGCFIDDATGVKNRHDIGIENITWECDYPHSDSWWPKSRQRAEEVFADVPDDEVHAIVELNTRRLYNFSG</sequence>
<keyword evidence="4" id="KW-1185">Reference proteome</keyword>
<dbReference type="InterPro" id="IPR006680">
    <property type="entry name" value="Amidohydro-rel"/>
</dbReference>
<dbReference type="Pfam" id="PF04909">
    <property type="entry name" value="Amidohydro_2"/>
    <property type="match status" value="1"/>
</dbReference>
<evidence type="ECO:0000313" key="4">
    <source>
        <dbReference type="Proteomes" id="UP001500957"/>
    </source>
</evidence>
<dbReference type="Proteomes" id="UP001500957">
    <property type="component" value="Unassembled WGS sequence"/>
</dbReference>
<name>A0ABN1G3V1_9ACTN</name>
<comment type="caution">
    <text evidence="3">The sequence shown here is derived from an EMBL/GenBank/DDBJ whole genome shotgun (WGS) entry which is preliminary data.</text>
</comment>
<gene>
    <name evidence="3" type="ORF">GCM10009547_01480</name>
</gene>
<dbReference type="RefSeq" id="WP_344600543.1">
    <property type="nucleotide sequence ID" value="NZ_BAAAHE010000002.1"/>
</dbReference>
<dbReference type="InterPro" id="IPR032465">
    <property type="entry name" value="ACMSD"/>
</dbReference>